<dbReference type="Proteomes" id="UP000001740">
    <property type="component" value="Chromosome"/>
</dbReference>
<proteinExistence type="predicted"/>
<organism evidence="2 3">
    <name type="scientific">Xanthomonas oryzae pv. oryzae (strain PXO99A)</name>
    <dbReference type="NCBI Taxonomy" id="360094"/>
    <lineage>
        <taxon>Bacteria</taxon>
        <taxon>Pseudomonadati</taxon>
        <taxon>Pseudomonadota</taxon>
        <taxon>Gammaproteobacteria</taxon>
        <taxon>Lysobacterales</taxon>
        <taxon>Lysobacteraceae</taxon>
        <taxon>Xanthomonas</taxon>
    </lineage>
</organism>
<feature type="region of interest" description="Disordered" evidence="1">
    <location>
        <begin position="105"/>
        <end position="149"/>
    </location>
</feature>
<protein>
    <recommendedName>
        <fullName evidence="4">Outer protein P</fullName>
    </recommendedName>
</protein>
<evidence type="ECO:0000313" key="3">
    <source>
        <dbReference type="Proteomes" id="UP000001740"/>
    </source>
</evidence>
<dbReference type="HOGENOM" id="CLU_021634_0_0_6"/>
<name>A0A0K0GML4_XANOP</name>
<dbReference type="InterPro" id="IPR049928">
    <property type="entry name" value="XopP-like"/>
</dbReference>
<dbReference type="KEGG" id="xop:PXO_02107"/>
<dbReference type="eggNOG" id="ENOG50334HM">
    <property type="taxonomic scope" value="Bacteria"/>
</dbReference>
<reference evidence="2 3" key="1">
    <citation type="journal article" date="2008" name="BMC Genomics">
        <title>Genome sequence and rapid evolution of the rice pathogen Xanthomonas oryzae pv. oryzae PXO99A.</title>
        <authorList>
            <person name="Salzberg S.L."/>
            <person name="Sommer D.D."/>
            <person name="Schatz M.C."/>
            <person name="Phillippy A.M."/>
            <person name="Rabinowicz P.D."/>
            <person name="Tsuge S."/>
            <person name="Furutani A."/>
            <person name="Ochiai H."/>
            <person name="Delcher A.L."/>
            <person name="Kelley D."/>
            <person name="Madupu R."/>
            <person name="Puiu D."/>
            <person name="Radune D."/>
            <person name="Shumway M."/>
            <person name="Trapnell C."/>
            <person name="Aparna G."/>
            <person name="Jha G."/>
            <person name="Pandey A."/>
            <person name="Patil P.B."/>
            <person name="Ishihara H."/>
            <person name="Meyer D.F."/>
            <person name="Szurek B."/>
            <person name="Verdier V."/>
            <person name="Koebnik R."/>
            <person name="Dow J.M."/>
            <person name="Ryan R.P."/>
            <person name="Hirata H."/>
            <person name="Tsuyumu S."/>
            <person name="Won Lee S."/>
            <person name="Seo Y.S."/>
            <person name="Sriariyanum M."/>
            <person name="Ronald P.C."/>
            <person name="Sonti R.V."/>
            <person name="Van Sluys M.A."/>
            <person name="Leach J.E."/>
            <person name="White F.F."/>
            <person name="Bogdanove A.J."/>
        </authorList>
    </citation>
    <scope>NUCLEOTIDE SEQUENCE [LARGE SCALE GENOMIC DNA]</scope>
    <source>
        <strain evidence="2 3">PXO99A</strain>
    </source>
</reference>
<sequence length="820" mass="89640">MGRACCVETATRISLHVIRHPSLHDEQCRVGPAVSDAGTAACNAIRPADRAPWHGSRGYCATQWQLHRCRLARRGVRHHHVPRTFPDGGSTLTRCARKLNGDTGGCNVPKIESTKQAPPDPAQLVQTAPTPSGSASVASTSADSAVPSAQLGGLSIRPRLLGRASTANPSAASSSNAKNVRAALFAAQSVSQGPDPAEVLVKASSRLKRFNDLAQKVVPTEPSDIKALEARLRSGTSALESARQAFQALAELNIKKRMPVDNIEEHENFLVPQFAIAASLHFGACQKMIDQKMATELGHVPTQRVEMVTLSVDATRLQQPESWLALRAHILNSLAAMEEVCQRIRSPMTGQGPRDSLKANLPVVRAMIASCHERMQTVRGMLVEIYSRRLSDQATDCGLLQVLDRLRELEEIDSLSHAEVSEALNHVIQVHIERLSSTEHSLTPEALALCKRLLVEYAEVRGRAGMQLCVDAAALIEQGEHARDHLWPTMLHLAQALTDQRQAILDMCEFAVQDRQLIGTAAASPEQAPASITPSVPTTTAGKSSRSRKARMRTSDASSSAAPAQRVIDERNAAQKQADEILKSTRLESLPVAELGGDFIALAKRLGKDTTDIERLIGDSRRDAATAFDFARTSMQDWFGSSERLLQLKSKLRAGDPRIAQLDTRLRLLQRIEQEFERREADALKIDPQPRAPHLQRLLAMHALARVTAPNRLPSEDDRGDRGRLFEVRIDHTPQSNGDIPAPWFVHVHTEKPVTSTGLRALHYNDLAAVHLKTAREVNLGARWEEMMRALGNTEAKVHRATIGSKLMGQLWAAGAGGQQ</sequence>
<evidence type="ECO:0000256" key="1">
    <source>
        <dbReference type="SAM" id="MobiDB-lite"/>
    </source>
</evidence>
<dbReference type="NCBIfam" id="NF041354">
    <property type="entry name" value="XopP"/>
    <property type="match status" value="1"/>
</dbReference>
<evidence type="ECO:0008006" key="4">
    <source>
        <dbReference type="Google" id="ProtNLM"/>
    </source>
</evidence>
<accession>A0A0K0GML4</accession>
<feature type="region of interest" description="Disordered" evidence="1">
    <location>
        <begin position="522"/>
        <end position="568"/>
    </location>
</feature>
<dbReference type="EMBL" id="CP000967">
    <property type="protein sequence ID" value="ACD60271.1"/>
    <property type="molecule type" value="Genomic_DNA"/>
</dbReference>
<dbReference type="AlphaFoldDB" id="A0A0K0GML4"/>
<feature type="compositionally biased region" description="Polar residues" evidence="1">
    <location>
        <begin position="530"/>
        <end position="544"/>
    </location>
</feature>
<evidence type="ECO:0000313" key="2">
    <source>
        <dbReference type="EMBL" id="ACD60271.1"/>
    </source>
</evidence>
<gene>
    <name evidence="2" type="ordered locus">PXO_02107</name>
</gene>
<feature type="compositionally biased region" description="Low complexity" evidence="1">
    <location>
        <begin position="127"/>
        <end position="149"/>
    </location>
</feature>